<dbReference type="EMBL" id="OZ023711">
    <property type="protein sequence ID" value="CAK9859056.1"/>
    <property type="molecule type" value="Genomic_DNA"/>
</dbReference>
<keyword evidence="1" id="KW-1133">Transmembrane helix</keyword>
<accession>A0ABP1A963</accession>
<reference evidence="2" key="1">
    <citation type="submission" date="2024-03" db="EMBL/GenBank/DDBJ databases">
        <authorList>
            <consortium name="ELIXIR-Norway"/>
            <consortium name="Elixir Norway"/>
        </authorList>
    </citation>
    <scope>NUCLEOTIDE SEQUENCE</scope>
</reference>
<name>A0ABP1A963_9BRYO</name>
<protein>
    <submittedName>
        <fullName evidence="2">Uncharacterized protein</fullName>
    </submittedName>
</protein>
<evidence type="ECO:0000313" key="2">
    <source>
        <dbReference type="EMBL" id="CAK9859056.1"/>
    </source>
</evidence>
<organism evidence="2 3">
    <name type="scientific">Sphagnum jensenii</name>
    <dbReference type="NCBI Taxonomy" id="128206"/>
    <lineage>
        <taxon>Eukaryota</taxon>
        <taxon>Viridiplantae</taxon>
        <taxon>Streptophyta</taxon>
        <taxon>Embryophyta</taxon>
        <taxon>Bryophyta</taxon>
        <taxon>Sphagnophytina</taxon>
        <taxon>Sphagnopsida</taxon>
        <taxon>Sphagnales</taxon>
        <taxon>Sphagnaceae</taxon>
        <taxon>Sphagnum</taxon>
    </lineage>
</organism>
<gene>
    <name evidence="2" type="ORF">CSSPJE1EN2_LOCUS2051</name>
</gene>
<keyword evidence="1" id="KW-0812">Transmembrane</keyword>
<keyword evidence="3" id="KW-1185">Reference proteome</keyword>
<dbReference type="Proteomes" id="UP001497522">
    <property type="component" value="Chromosome 10"/>
</dbReference>
<feature type="transmembrane region" description="Helical" evidence="1">
    <location>
        <begin position="53"/>
        <end position="74"/>
    </location>
</feature>
<proteinExistence type="predicted"/>
<feature type="transmembrane region" description="Helical" evidence="1">
    <location>
        <begin position="21"/>
        <end position="41"/>
    </location>
</feature>
<evidence type="ECO:0000256" key="1">
    <source>
        <dbReference type="SAM" id="Phobius"/>
    </source>
</evidence>
<dbReference type="SUPFAM" id="SSF51430">
    <property type="entry name" value="NAD(P)-linked oxidoreductase"/>
    <property type="match status" value="1"/>
</dbReference>
<sequence length="82" mass="8842">MASHDEHRHQLPIVPRRKLGGAEGLEVSALGLGCMGMTGVYGASNPEEEMIELINMLCTMALLSLILLISMVVMPTKFSSGR</sequence>
<keyword evidence="1" id="KW-0472">Membrane</keyword>
<dbReference type="InterPro" id="IPR036812">
    <property type="entry name" value="NAD(P)_OxRdtase_dom_sf"/>
</dbReference>
<evidence type="ECO:0000313" key="3">
    <source>
        <dbReference type="Proteomes" id="UP001497522"/>
    </source>
</evidence>